<evidence type="ECO:0000259" key="1">
    <source>
        <dbReference type="Pfam" id="PF20670"/>
    </source>
</evidence>
<name>A0A5J4YZT0_PORPP</name>
<gene>
    <name evidence="2" type="ORF">FVE85_0595</name>
</gene>
<dbReference type="OMA" id="RISWDIN"/>
<evidence type="ECO:0000313" key="2">
    <source>
        <dbReference type="EMBL" id="KAA8496866.1"/>
    </source>
</evidence>
<dbReference type="Proteomes" id="UP000324585">
    <property type="component" value="Unassembled WGS sequence"/>
</dbReference>
<protein>
    <recommendedName>
        <fullName evidence="1">DUF6816 domain-containing protein</fullName>
    </recommendedName>
</protein>
<dbReference type="Pfam" id="PF20670">
    <property type="entry name" value="DUF6816"/>
    <property type="match status" value="1"/>
</dbReference>
<reference evidence="3" key="1">
    <citation type="journal article" date="2019" name="Nat. Commun.">
        <title>Expansion of phycobilisome linker gene families in mesophilic red algae.</title>
        <authorList>
            <person name="Lee J."/>
            <person name="Kim D."/>
            <person name="Bhattacharya D."/>
            <person name="Yoon H.S."/>
        </authorList>
    </citation>
    <scope>NUCLEOTIDE SEQUENCE [LARGE SCALE GENOMIC DNA]</scope>
    <source>
        <strain evidence="3">CCMP 1328</strain>
    </source>
</reference>
<evidence type="ECO:0000313" key="3">
    <source>
        <dbReference type="Proteomes" id="UP000324585"/>
    </source>
</evidence>
<dbReference type="EMBL" id="VRMN01000002">
    <property type="protein sequence ID" value="KAA8496866.1"/>
    <property type="molecule type" value="Genomic_DNA"/>
</dbReference>
<dbReference type="OrthoDB" id="193356at2759"/>
<keyword evidence="3" id="KW-1185">Reference proteome</keyword>
<accession>A0A5J4YZT0</accession>
<proteinExistence type="predicted"/>
<dbReference type="InterPro" id="IPR049213">
    <property type="entry name" value="DUF6816"/>
</dbReference>
<comment type="caution">
    <text evidence="2">The sequence shown here is derived from an EMBL/GenBank/DDBJ whole genome shotgun (WGS) entry which is preliminary data.</text>
</comment>
<feature type="domain" description="DUF6816" evidence="1">
    <location>
        <begin position="96"/>
        <end position="303"/>
    </location>
</feature>
<sequence length="303" mass="33347">MAFGVCVYMHACPEPAAERRGDTDRAPRCGSVDPAVLVTRRHVVRHVAAGGLAWLCVVPSERARADGAASTSSAGALDQSDPIKARIARMAETLPGYGPSDIYFPEVFLGVWTCSKTLVSVSGSDMKLVETERRRAETAPTRIFKVRFVQHRGHIVADRSFNACAEAEAEIGAAAEAARSESVARKSLQCMWQRDNPNVLTISTPGERRVSEFKVTKRSFKDQPAGPATFESSEYFRTTDAAQTDFLMGSPVLGAKRQLFKYKVTDESASTIAALEIENFYNPYSLDQKEPLLTCKYRITLKR</sequence>
<organism evidence="2 3">
    <name type="scientific">Porphyridium purpureum</name>
    <name type="common">Red alga</name>
    <name type="synonym">Porphyridium cruentum</name>
    <dbReference type="NCBI Taxonomy" id="35688"/>
    <lineage>
        <taxon>Eukaryota</taxon>
        <taxon>Rhodophyta</taxon>
        <taxon>Bangiophyceae</taxon>
        <taxon>Porphyridiales</taxon>
        <taxon>Porphyridiaceae</taxon>
        <taxon>Porphyridium</taxon>
    </lineage>
</organism>
<dbReference type="AlphaFoldDB" id="A0A5J4YZT0"/>